<keyword evidence="4" id="KW-1185">Reference proteome</keyword>
<organism evidence="3 4">
    <name type="scientific">Pseudokineococcus lusitanus</name>
    <dbReference type="NCBI Taxonomy" id="763993"/>
    <lineage>
        <taxon>Bacteria</taxon>
        <taxon>Bacillati</taxon>
        <taxon>Actinomycetota</taxon>
        <taxon>Actinomycetes</taxon>
        <taxon>Kineosporiales</taxon>
        <taxon>Kineosporiaceae</taxon>
        <taxon>Pseudokineococcus</taxon>
    </lineage>
</organism>
<keyword evidence="2" id="KW-0472">Membrane</keyword>
<name>A0A3N1HML4_9ACTN</name>
<feature type="transmembrane region" description="Helical" evidence="2">
    <location>
        <begin position="143"/>
        <end position="164"/>
    </location>
</feature>
<evidence type="ECO:0000256" key="1">
    <source>
        <dbReference type="SAM" id="MobiDB-lite"/>
    </source>
</evidence>
<dbReference type="Proteomes" id="UP000276232">
    <property type="component" value="Unassembled WGS sequence"/>
</dbReference>
<feature type="region of interest" description="Disordered" evidence="1">
    <location>
        <begin position="59"/>
        <end position="79"/>
    </location>
</feature>
<gene>
    <name evidence="3" type="ORF">EDC03_1361</name>
</gene>
<dbReference type="AlphaFoldDB" id="A0A3N1HML4"/>
<keyword evidence="2" id="KW-1133">Transmembrane helix</keyword>
<reference evidence="3 4" key="1">
    <citation type="journal article" date="2015" name="Stand. Genomic Sci.">
        <title>Genomic Encyclopedia of Bacterial and Archaeal Type Strains, Phase III: the genomes of soil and plant-associated and newly described type strains.</title>
        <authorList>
            <person name="Whitman W.B."/>
            <person name="Woyke T."/>
            <person name="Klenk H.P."/>
            <person name="Zhou Y."/>
            <person name="Lilburn T.G."/>
            <person name="Beck B.J."/>
            <person name="De Vos P."/>
            <person name="Vandamme P."/>
            <person name="Eisen J.A."/>
            <person name="Garrity G."/>
            <person name="Hugenholtz P."/>
            <person name="Kyrpides N.C."/>
        </authorList>
    </citation>
    <scope>NUCLEOTIDE SEQUENCE [LARGE SCALE GENOMIC DNA]</scope>
    <source>
        <strain evidence="3 4">CECT 7306</strain>
    </source>
</reference>
<dbReference type="InParanoid" id="A0A3N1HML4"/>
<proteinExistence type="predicted"/>
<sequence length="178" mass="17540">MAPVVVGGALLGAAPAAASCAEVTPASLLDGGEVVLGTAVEVDGHRAVLDVEEVWSGPDRAPRSRVVTGETSPDVSSSGDVELVEGERYLVALRGSRTDACSVLVVGDGGDVTTAELDAARPADVRAPVEGADEGGHGPVVPLAAAGAGGALAAVLAGVLVLAVRRRPRADGAPRGLR</sequence>
<comment type="caution">
    <text evidence="3">The sequence shown here is derived from an EMBL/GenBank/DDBJ whole genome shotgun (WGS) entry which is preliminary data.</text>
</comment>
<protein>
    <submittedName>
        <fullName evidence="3">Uncharacterized protein</fullName>
    </submittedName>
</protein>
<evidence type="ECO:0000256" key="2">
    <source>
        <dbReference type="SAM" id="Phobius"/>
    </source>
</evidence>
<feature type="compositionally biased region" description="Polar residues" evidence="1">
    <location>
        <begin position="69"/>
        <end position="79"/>
    </location>
</feature>
<evidence type="ECO:0000313" key="3">
    <source>
        <dbReference type="EMBL" id="ROP43767.1"/>
    </source>
</evidence>
<accession>A0A3N1HML4</accession>
<dbReference type="EMBL" id="RJKN01000003">
    <property type="protein sequence ID" value="ROP43767.1"/>
    <property type="molecule type" value="Genomic_DNA"/>
</dbReference>
<evidence type="ECO:0000313" key="4">
    <source>
        <dbReference type="Proteomes" id="UP000276232"/>
    </source>
</evidence>
<keyword evidence="2" id="KW-0812">Transmembrane</keyword>